<keyword evidence="2" id="KW-0808">Transferase</keyword>
<evidence type="ECO:0000313" key="2">
    <source>
        <dbReference type="EMBL" id="MBM6996733.1"/>
    </source>
</evidence>
<name>A0ABS2H8L6_9BACL</name>
<dbReference type="SUPFAM" id="SSF53335">
    <property type="entry name" value="S-adenosyl-L-methionine-dependent methyltransferases"/>
    <property type="match status" value="1"/>
</dbReference>
<dbReference type="GO" id="GO:0008168">
    <property type="term" value="F:methyltransferase activity"/>
    <property type="evidence" value="ECO:0007669"/>
    <property type="project" value="UniProtKB-KW"/>
</dbReference>
<dbReference type="Proteomes" id="UP001516620">
    <property type="component" value="Unassembled WGS sequence"/>
</dbReference>
<dbReference type="Gene3D" id="3.40.50.150">
    <property type="entry name" value="Vaccinia Virus protein VP39"/>
    <property type="match status" value="1"/>
</dbReference>
<dbReference type="RefSeq" id="WP_193416149.1">
    <property type="nucleotide sequence ID" value="NZ_JADCNN020000011.1"/>
</dbReference>
<dbReference type="InterPro" id="IPR025714">
    <property type="entry name" value="Methyltranfer_dom"/>
</dbReference>
<proteinExistence type="predicted"/>
<feature type="domain" description="Methyltransferase" evidence="1">
    <location>
        <begin position="37"/>
        <end position="143"/>
    </location>
</feature>
<keyword evidence="2" id="KW-0489">Methyltransferase</keyword>
<reference evidence="2 3" key="1">
    <citation type="submission" date="2021-01" db="EMBL/GenBank/DDBJ databases">
        <title>Paenibacillus sp.nov. isolated from the rhizosphere soil of tomato plant.</title>
        <authorList>
            <person name="Thin K.K."/>
            <person name="Zhang X."/>
            <person name="He S."/>
        </authorList>
    </citation>
    <scope>NUCLEOTIDE SEQUENCE [LARGE SCALE GENOMIC DNA]</scope>
    <source>
        <strain evidence="2 3">DXFW5</strain>
    </source>
</reference>
<dbReference type="Pfam" id="PF13847">
    <property type="entry name" value="Methyltransf_31"/>
    <property type="match status" value="1"/>
</dbReference>
<dbReference type="CDD" id="cd02440">
    <property type="entry name" value="AdoMet_MTases"/>
    <property type="match status" value="1"/>
</dbReference>
<protein>
    <submittedName>
        <fullName evidence="2">Methyltransferase domain-containing protein</fullName>
    </submittedName>
</protein>
<evidence type="ECO:0000259" key="1">
    <source>
        <dbReference type="Pfam" id="PF13847"/>
    </source>
</evidence>
<sequence length="242" mass="27788">MTIYDRVNERYYGLINSSVSHESTRARIHWICRAVTGRKILDVGCSQGITSILLAREGLSVTGVDLEVESIRYARRELAKESAPVRDNVHFLLTDVTEWKATNLFDTVILGEILEHFANPAILLRQAFRLLKEKGTLVITVPYGYHPFYDHKQTFYAGNLGVSLDPWFEVNQMELQHKYLCCTATKRQKVNADGSPDTAKLMAWVEFDSKQFKSLEVKHLEAMSQRKATYEQAMQQLRKQSK</sequence>
<keyword evidence="3" id="KW-1185">Reference proteome</keyword>
<accession>A0ABS2H8L6</accession>
<comment type="caution">
    <text evidence="2">The sequence shown here is derived from an EMBL/GenBank/DDBJ whole genome shotgun (WGS) entry which is preliminary data.</text>
</comment>
<dbReference type="GO" id="GO:0032259">
    <property type="term" value="P:methylation"/>
    <property type="evidence" value="ECO:0007669"/>
    <property type="project" value="UniProtKB-KW"/>
</dbReference>
<gene>
    <name evidence="2" type="ORF">IM700_013845</name>
</gene>
<dbReference type="PANTHER" id="PTHR43861">
    <property type="entry name" value="TRANS-ACONITATE 2-METHYLTRANSFERASE-RELATED"/>
    <property type="match status" value="1"/>
</dbReference>
<organism evidence="2 3">
    <name type="scientific">Paenibacillus rhizolycopersici</name>
    <dbReference type="NCBI Taxonomy" id="2780073"/>
    <lineage>
        <taxon>Bacteria</taxon>
        <taxon>Bacillati</taxon>
        <taxon>Bacillota</taxon>
        <taxon>Bacilli</taxon>
        <taxon>Bacillales</taxon>
        <taxon>Paenibacillaceae</taxon>
        <taxon>Paenibacillus</taxon>
    </lineage>
</organism>
<evidence type="ECO:0000313" key="3">
    <source>
        <dbReference type="Proteomes" id="UP001516620"/>
    </source>
</evidence>
<dbReference type="EMBL" id="JADCNN020000011">
    <property type="protein sequence ID" value="MBM6996733.1"/>
    <property type="molecule type" value="Genomic_DNA"/>
</dbReference>
<dbReference type="InterPro" id="IPR029063">
    <property type="entry name" value="SAM-dependent_MTases_sf"/>
</dbReference>